<dbReference type="PANTHER" id="PTHR43191">
    <property type="entry name" value="RRNA METHYLTRANSFERASE 3"/>
    <property type="match status" value="1"/>
</dbReference>
<organism evidence="4 5">
    <name type="scientific">Candidatus Flavonifractor merdipullorum</name>
    <dbReference type="NCBI Taxonomy" id="2838590"/>
    <lineage>
        <taxon>Bacteria</taxon>
        <taxon>Bacillati</taxon>
        <taxon>Bacillota</taxon>
        <taxon>Clostridia</taxon>
        <taxon>Eubacteriales</taxon>
        <taxon>Oscillospiraceae</taxon>
        <taxon>Flavonifractor</taxon>
    </lineage>
</organism>
<evidence type="ECO:0000259" key="3">
    <source>
        <dbReference type="Pfam" id="PF00588"/>
    </source>
</evidence>
<dbReference type="AlphaFoldDB" id="A0A9D1UMR6"/>
<dbReference type="GO" id="GO:0006396">
    <property type="term" value="P:RNA processing"/>
    <property type="evidence" value="ECO:0007669"/>
    <property type="project" value="InterPro"/>
</dbReference>
<comment type="caution">
    <text evidence="4">The sequence shown here is derived from an EMBL/GenBank/DDBJ whole genome shotgun (WGS) entry which is preliminary data.</text>
</comment>
<dbReference type="SUPFAM" id="SSF55315">
    <property type="entry name" value="L30e-like"/>
    <property type="match status" value="1"/>
</dbReference>
<evidence type="ECO:0000256" key="1">
    <source>
        <dbReference type="ARBA" id="ARBA00022603"/>
    </source>
</evidence>
<dbReference type="GO" id="GO:0032259">
    <property type="term" value="P:methylation"/>
    <property type="evidence" value="ECO:0007669"/>
    <property type="project" value="UniProtKB-KW"/>
</dbReference>
<feature type="domain" description="tRNA/rRNA methyltransferase SpoU type" evidence="3">
    <location>
        <begin position="123"/>
        <end position="269"/>
    </location>
</feature>
<name>A0A9D1UMR6_9FIRM</name>
<dbReference type="CDD" id="cd18095">
    <property type="entry name" value="SpoU-like_rRNA-MTase"/>
    <property type="match status" value="1"/>
</dbReference>
<keyword evidence="1 4" id="KW-0489">Methyltransferase</keyword>
<reference evidence="4" key="1">
    <citation type="journal article" date="2021" name="PeerJ">
        <title>Extensive microbial diversity within the chicken gut microbiome revealed by metagenomics and culture.</title>
        <authorList>
            <person name="Gilroy R."/>
            <person name="Ravi A."/>
            <person name="Getino M."/>
            <person name="Pursley I."/>
            <person name="Horton D.L."/>
            <person name="Alikhan N.F."/>
            <person name="Baker D."/>
            <person name="Gharbi K."/>
            <person name="Hall N."/>
            <person name="Watson M."/>
            <person name="Adriaenssens E.M."/>
            <person name="Foster-Nyarko E."/>
            <person name="Jarju S."/>
            <person name="Secka A."/>
            <person name="Antonio M."/>
            <person name="Oren A."/>
            <person name="Chaudhuri R.R."/>
            <person name="La Ragione R."/>
            <person name="Hildebrand F."/>
            <person name="Pallen M.J."/>
        </authorList>
    </citation>
    <scope>NUCLEOTIDE SEQUENCE</scope>
    <source>
        <strain evidence="4">ChiGjej6B6-1540</strain>
    </source>
</reference>
<dbReference type="InterPro" id="IPR051259">
    <property type="entry name" value="rRNA_Methyltransferase"/>
</dbReference>
<dbReference type="InterPro" id="IPR029026">
    <property type="entry name" value="tRNA_m1G_MTases_N"/>
</dbReference>
<dbReference type="InterPro" id="IPR001537">
    <property type="entry name" value="SpoU_MeTrfase"/>
</dbReference>
<dbReference type="Proteomes" id="UP000824192">
    <property type="component" value="Unassembled WGS sequence"/>
</dbReference>
<evidence type="ECO:0000313" key="4">
    <source>
        <dbReference type="EMBL" id="HIW93073.1"/>
    </source>
</evidence>
<sequence length="275" mass="29658">MSQIIEITDLALPQLDVFARLTEAQLRNRLEPEKGIFIAESPKVIVRALDAGYTPVSLLMERKHIDGQGRELISRCPDVPVYTAGREVLAQLTGYTLTRGILCAMRRPVLPTVEALCTGARRVAVLEGIVDSTNIGAIFRSAAALHMDAVLLTPTCCDPLCRRAARVSMGTVFQIPWTRIGAHPEDWPQPGLTRLQNLGFKTAAMALSKESVSVDDPQLMAEEKLAIVLGTEGDGLAASTIAGCDYTVCIPMSHGVDSLNVAAASAVAFWQLRAH</sequence>
<keyword evidence="2" id="KW-0808">Transferase</keyword>
<dbReference type="InterPro" id="IPR029064">
    <property type="entry name" value="Ribosomal_eL30-like_sf"/>
</dbReference>
<dbReference type="Gene3D" id="3.30.1330.30">
    <property type="match status" value="1"/>
</dbReference>
<protein>
    <submittedName>
        <fullName evidence="4">RNA methyltransferase</fullName>
    </submittedName>
</protein>
<dbReference type="GO" id="GO:0008173">
    <property type="term" value="F:RNA methyltransferase activity"/>
    <property type="evidence" value="ECO:0007669"/>
    <property type="project" value="InterPro"/>
</dbReference>
<dbReference type="Pfam" id="PF00588">
    <property type="entry name" value="SpoU_methylase"/>
    <property type="match status" value="1"/>
</dbReference>
<dbReference type="EMBL" id="DXGA01000019">
    <property type="protein sequence ID" value="HIW93073.1"/>
    <property type="molecule type" value="Genomic_DNA"/>
</dbReference>
<dbReference type="InterPro" id="IPR029028">
    <property type="entry name" value="Alpha/beta_knot_MTases"/>
</dbReference>
<accession>A0A9D1UMR6</accession>
<dbReference type="SUPFAM" id="SSF75217">
    <property type="entry name" value="alpha/beta knot"/>
    <property type="match status" value="1"/>
</dbReference>
<evidence type="ECO:0000313" key="5">
    <source>
        <dbReference type="Proteomes" id="UP000824192"/>
    </source>
</evidence>
<proteinExistence type="predicted"/>
<dbReference type="PANTHER" id="PTHR43191:SF12">
    <property type="entry name" value="RRNA METHYLASE"/>
    <property type="match status" value="1"/>
</dbReference>
<dbReference type="Gene3D" id="3.40.1280.10">
    <property type="match status" value="1"/>
</dbReference>
<reference evidence="4" key="2">
    <citation type="submission" date="2021-04" db="EMBL/GenBank/DDBJ databases">
        <authorList>
            <person name="Gilroy R."/>
        </authorList>
    </citation>
    <scope>NUCLEOTIDE SEQUENCE</scope>
    <source>
        <strain evidence="4">ChiGjej6B6-1540</strain>
    </source>
</reference>
<evidence type="ECO:0000256" key="2">
    <source>
        <dbReference type="ARBA" id="ARBA00022679"/>
    </source>
</evidence>
<gene>
    <name evidence="4" type="ORF">H9868_00885</name>
</gene>
<dbReference type="GO" id="GO:0003723">
    <property type="term" value="F:RNA binding"/>
    <property type="evidence" value="ECO:0007669"/>
    <property type="project" value="InterPro"/>
</dbReference>